<organism evidence="4 5">
    <name type="scientific">Laribacter hongkongensis</name>
    <dbReference type="NCBI Taxonomy" id="168471"/>
    <lineage>
        <taxon>Bacteria</taxon>
        <taxon>Pseudomonadati</taxon>
        <taxon>Pseudomonadota</taxon>
        <taxon>Betaproteobacteria</taxon>
        <taxon>Neisseriales</taxon>
        <taxon>Aquaspirillaceae</taxon>
        <taxon>Laribacter</taxon>
    </lineage>
</organism>
<proteinExistence type="inferred from homology"/>
<comment type="similarity">
    <text evidence="1">Belongs to the GTP cyclohydrolase I type 2/NIF3 family.</text>
</comment>
<dbReference type="PANTHER" id="PTHR13799">
    <property type="entry name" value="NGG1 INTERACTING FACTOR 3"/>
    <property type="match status" value="1"/>
</dbReference>
<dbReference type="RefSeq" id="WP_088861586.1">
    <property type="nucleotide sequence ID" value="NZ_CP022115.1"/>
</dbReference>
<dbReference type="InterPro" id="IPR002678">
    <property type="entry name" value="DUF34/NIF3"/>
</dbReference>
<feature type="binding site" evidence="3">
    <location>
        <position position="220"/>
    </location>
    <ligand>
        <name>a divalent metal cation</name>
        <dbReference type="ChEBI" id="CHEBI:60240"/>
        <label>1</label>
    </ligand>
</feature>
<feature type="binding site" evidence="3">
    <location>
        <position position="63"/>
    </location>
    <ligand>
        <name>a divalent metal cation</name>
        <dbReference type="ChEBI" id="CHEBI:60240"/>
        <label>1</label>
    </ligand>
</feature>
<evidence type="ECO:0000313" key="4">
    <source>
        <dbReference type="EMBL" id="ASJ25895.1"/>
    </source>
</evidence>
<reference evidence="5" key="1">
    <citation type="submission" date="2017-06" db="EMBL/GenBank/DDBJ databases">
        <title>Whole genome sequence of Laribacter hongkongensis LHGZ1.</title>
        <authorList>
            <person name="Chen D."/>
            <person name="Wu H."/>
            <person name="Chen J."/>
        </authorList>
    </citation>
    <scope>NUCLEOTIDE SEQUENCE [LARGE SCALE GENOMIC DNA]</scope>
    <source>
        <strain evidence="5">LHGZ1</strain>
    </source>
</reference>
<feature type="binding site" evidence="3">
    <location>
        <position position="64"/>
    </location>
    <ligand>
        <name>a divalent metal cation</name>
        <dbReference type="ChEBI" id="CHEBI:60240"/>
        <label>2</label>
    </ligand>
</feature>
<dbReference type="Proteomes" id="UP000197424">
    <property type="component" value="Chromosome"/>
</dbReference>
<gene>
    <name evidence="4" type="ORF">LHGZ1_3064</name>
</gene>
<keyword evidence="2 3" id="KW-0479">Metal-binding</keyword>
<feature type="binding site" evidence="3">
    <location>
        <position position="101"/>
    </location>
    <ligand>
        <name>a divalent metal cation</name>
        <dbReference type="ChEBI" id="CHEBI:60240"/>
        <label>1</label>
    </ligand>
</feature>
<evidence type="ECO:0000256" key="2">
    <source>
        <dbReference type="ARBA" id="ARBA00022723"/>
    </source>
</evidence>
<dbReference type="Pfam" id="PF01784">
    <property type="entry name" value="DUF34_NIF3"/>
    <property type="match status" value="1"/>
</dbReference>
<protein>
    <recommendedName>
        <fullName evidence="6">Nif3-like dinuclear metal center hexameric protein</fullName>
    </recommendedName>
</protein>
<sequence length="247" mass="26821">MDVIELVSRLDTLLEPWKFKDYCPNGLQVEGARRIERVVCGVTASQALLDEAVRLDADAVLVHHGYFWKGEPAAVTGIKRQRLATLLANNLHLLAYHLPLDAHPQFGNNAGLAQALGLQTQGTAGEQGLLAWGVPENSCNVGELALRTSGALERLPLVIGSLERPVRRVAWCTGGGQGMFADAIDMGVDVFITGEASEYCCHLARESGVAFLAAGHHATERFGVQSLTRWLREQGLDARYVEIDNPI</sequence>
<dbReference type="PANTHER" id="PTHR13799:SF14">
    <property type="entry name" value="GTP CYCLOHYDROLASE 1 TYPE 2 HOMOLOG"/>
    <property type="match status" value="1"/>
</dbReference>
<evidence type="ECO:0000256" key="3">
    <source>
        <dbReference type="PIRSR" id="PIRSR602678-1"/>
    </source>
</evidence>
<dbReference type="AlphaFoldDB" id="A0A248LMV2"/>
<accession>A0A248LMV2</accession>
<evidence type="ECO:0000313" key="5">
    <source>
        <dbReference type="Proteomes" id="UP000197424"/>
    </source>
</evidence>
<dbReference type="GO" id="GO:0046872">
    <property type="term" value="F:metal ion binding"/>
    <property type="evidence" value="ECO:0007669"/>
    <property type="project" value="UniProtKB-KW"/>
</dbReference>
<dbReference type="EMBL" id="CP022115">
    <property type="protein sequence ID" value="ASJ25895.1"/>
    <property type="molecule type" value="Genomic_DNA"/>
</dbReference>
<dbReference type="Gene3D" id="3.40.1390.30">
    <property type="entry name" value="NIF3 (NGG1p interacting factor 3)-like"/>
    <property type="match status" value="2"/>
</dbReference>
<evidence type="ECO:0000256" key="1">
    <source>
        <dbReference type="ARBA" id="ARBA00006964"/>
    </source>
</evidence>
<evidence type="ECO:0008006" key="6">
    <source>
        <dbReference type="Google" id="ProtNLM"/>
    </source>
</evidence>
<dbReference type="SUPFAM" id="SSF102705">
    <property type="entry name" value="NIF3 (NGG1p interacting factor 3)-like"/>
    <property type="match status" value="1"/>
</dbReference>
<dbReference type="GO" id="GO:0005737">
    <property type="term" value="C:cytoplasm"/>
    <property type="evidence" value="ECO:0007669"/>
    <property type="project" value="TreeGrafter"/>
</dbReference>
<dbReference type="InterPro" id="IPR036069">
    <property type="entry name" value="DUF34/NIF3_sf"/>
</dbReference>
<dbReference type="OrthoDB" id="9800881at2"/>
<dbReference type="NCBIfam" id="TIGR00486">
    <property type="entry name" value="YbgI_SA1388"/>
    <property type="match status" value="1"/>
</dbReference>
<feature type="binding site" evidence="3">
    <location>
        <position position="216"/>
    </location>
    <ligand>
        <name>a divalent metal cation</name>
        <dbReference type="ChEBI" id="CHEBI:60240"/>
        <label>1</label>
    </ligand>
</feature>
<name>A0A248LMV2_9NEIS</name>